<evidence type="ECO:0000256" key="2">
    <source>
        <dbReference type="HAMAP-Rule" id="MF_00795"/>
    </source>
</evidence>
<dbReference type="SUPFAM" id="SSF110395">
    <property type="entry name" value="CutC-like"/>
    <property type="match status" value="1"/>
</dbReference>
<keyword evidence="2" id="KW-0963">Cytoplasm</keyword>
<proteinExistence type="inferred from homology"/>
<evidence type="ECO:0000256" key="1">
    <source>
        <dbReference type="ARBA" id="ARBA00007768"/>
    </source>
</evidence>
<comment type="caution">
    <text evidence="2">Once thought to be involved in copper homeostasis, experiments in E.coli have shown this is not the case.</text>
</comment>
<organism evidence="3 4">
    <name type="scientific">Paenibacillus allorhizoplanae</name>
    <dbReference type="NCBI Taxonomy" id="2905648"/>
    <lineage>
        <taxon>Bacteria</taxon>
        <taxon>Bacillati</taxon>
        <taxon>Bacillota</taxon>
        <taxon>Bacilli</taxon>
        <taxon>Bacillales</taxon>
        <taxon>Paenibacillaceae</taxon>
        <taxon>Paenibacillus</taxon>
    </lineage>
</organism>
<evidence type="ECO:0000313" key="3">
    <source>
        <dbReference type="EMBL" id="CAH1196212.1"/>
    </source>
</evidence>
<protein>
    <recommendedName>
        <fullName evidence="2">PF03932 family protein CutC</fullName>
    </recommendedName>
</protein>
<dbReference type="PANTHER" id="PTHR12598:SF0">
    <property type="entry name" value="COPPER HOMEOSTASIS PROTEIN CUTC HOMOLOG"/>
    <property type="match status" value="1"/>
</dbReference>
<dbReference type="Pfam" id="PF03932">
    <property type="entry name" value="CutC"/>
    <property type="match status" value="1"/>
</dbReference>
<dbReference type="Gene3D" id="3.20.20.380">
    <property type="entry name" value="Copper homeostasis (CutC) domain"/>
    <property type="match status" value="1"/>
</dbReference>
<comment type="caution">
    <text evidence="3">The sequence shown here is derived from an EMBL/GenBank/DDBJ whole genome shotgun (WGS) entry which is preliminary data.</text>
</comment>
<dbReference type="RefSeq" id="WP_236284842.1">
    <property type="nucleotide sequence ID" value="NZ_CAKMMW010000002.1"/>
</dbReference>
<dbReference type="HAMAP" id="MF_00795">
    <property type="entry name" value="CutC"/>
    <property type="match status" value="1"/>
</dbReference>
<evidence type="ECO:0000313" key="4">
    <source>
        <dbReference type="Proteomes" id="UP000838821"/>
    </source>
</evidence>
<reference evidence="3" key="1">
    <citation type="submission" date="2022-01" db="EMBL/GenBank/DDBJ databases">
        <authorList>
            <person name="Criscuolo A."/>
        </authorList>
    </citation>
    <scope>NUCLEOTIDE SEQUENCE</scope>
    <source>
        <strain evidence="3">CIP111891</strain>
    </source>
</reference>
<dbReference type="EMBL" id="CAKMMW010000002">
    <property type="protein sequence ID" value="CAH1196212.1"/>
    <property type="molecule type" value="Genomic_DNA"/>
</dbReference>
<name>A0ABN8G6H9_9BACL</name>
<sequence>MLLEVIATTLQDALRAEAGGANRIELVANLQLGGLTPEIELVKQIISAVNIPVHVMIRPHARSFHMSEDDIATMIDTIQGAEQAGASTLVFGVLTPEKKIDRHNLENLLAATSLPVTFHRAFDEIEEQAEALPMLMSYKQIQSVLTSGGSASVLHAVEQIRLLMALTRGSHLNILPGGGLTLDSLSSFVQATGVHNVHLGTAVRENGSVSGRVEEEKVRKARTILDEIIQVNAERGGGHT</sequence>
<dbReference type="PANTHER" id="PTHR12598">
    <property type="entry name" value="COPPER HOMEOSTASIS PROTEIN CUTC"/>
    <property type="match status" value="1"/>
</dbReference>
<keyword evidence="4" id="KW-1185">Reference proteome</keyword>
<dbReference type="Proteomes" id="UP000838821">
    <property type="component" value="Unassembled WGS sequence"/>
</dbReference>
<accession>A0ABN8G6H9</accession>
<comment type="subcellular location">
    <subcellularLocation>
        <location evidence="2">Cytoplasm</location>
    </subcellularLocation>
</comment>
<dbReference type="InterPro" id="IPR005627">
    <property type="entry name" value="CutC-like"/>
</dbReference>
<dbReference type="InterPro" id="IPR036822">
    <property type="entry name" value="CutC-like_dom_sf"/>
</dbReference>
<comment type="similarity">
    <text evidence="1 2">Belongs to the CutC family.</text>
</comment>
<gene>
    <name evidence="2 3" type="primary">cutC</name>
    <name evidence="3" type="ORF">PAECIP111891_00817</name>
</gene>